<evidence type="ECO:0008006" key="4">
    <source>
        <dbReference type="Google" id="ProtNLM"/>
    </source>
</evidence>
<organism evidence="2 3">
    <name type="scientific">Victivallis lenta</name>
    <dbReference type="NCBI Taxonomy" id="2606640"/>
    <lineage>
        <taxon>Bacteria</taxon>
        <taxon>Pseudomonadati</taxon>
        <taxon>Lentisphaerota</taxon>
        <taxon>Lentisphaeria</taxon>
        <taxon>Victivallales</taxon>
        <taxon>Victivallaceae</taxon>
        <taxon>Victivallis</taxon>
    </lineage>
</organism>
<gene>
    <name evidence="2" type="ORF">FYJ85_06215</name>
</gene>
<comment type="caution">
    <text evidence="2">The sequence shown here is derived from an EMBL/GenBank/DDBJ whole genome shotgun (WGS) entry which is preliminary data.</text>
</comment>
<keyword evidence="3" id="KW-1185">Reference proteome</keyword>
<reference evidence="2 3" key="1">
    <citation type="submission" date="2019-08" db="EMBL/GenBank/DDBJ databases">
        <title>In-depth cultivation of the pig gut microbiome towards novel bacterial diversity and tailored functional studies.</title>
        <authorList>
            <person name="Wylensek D."/>
            <person name="Hitch T.C.A."/>
            <person name="Clavel T."/>
        </authorList>
    </citation>
    <scope>NUCLEOTIDE SEQUENCE [LARGE SCALE GENOMIC DNA]</scope>
    <source>
        <strain evidence="2 3">BBE-744-WT-12</strain>
    </source>
</reference>
<sequence>MTETAFPGGGSPDPNSYPGTDSERIEQAARAAFAAGRPLRIPARRPDAVSPRSFWLIDAAILLPGNATLILDNCTIRLSDRCRDNFIRSANCGPGIDPVPPLDNIRILGVGSAVLEGAVHPRSTGDSAKTLGERTFGTDAGKPGESQTGDWRNIGILLANVHRFSIANLTIRDSHAWAVSLEYCTEGDIRRLAFDSSGCREIDGERRIVLNQDGLDLRRGCRNITIDTINGTTGDDLIALTAIGGAPRPCGILGRTEVCSPRMGGLDEDVNGIVIRNVVGHSAGGHHIVRFLNTGGIRMRNILLDGVVDTSPDGFRDHAAVRIGDSNPAWGGVTPLGETAAFQIVNIQSRAKAAILIAGSLADSIIANVLNGNPGTEPVVCTSGPGNTANLEIRSALTLPEC</sequence>
<dbReference type="RefSeq" id="WP_106054422.1">
    <property type="nucleotide sequence ID" value="NZ_VUNS01000004.1"/>
</dbReference>
<dbReference type="InterPro" id="IPR011050">
    <property type="entry name" value="Pectin_lyase_fold/virulence"/>
</dbReference>
<dbReference type="AlphaFoldDB" id="A0A844FZ65"/>
<proteinExistence type="predicted"/>
<evidence type="ECO:0000313" key="3">
    <source>
        <dbReference type="Proteomes" id="UP000435649"/>
    </source>
</evidence>
<protein>
    <recommendedName>
        <fullName evidence="4">Polygalacturonase</fullName>
    </recommendedName>
</protein>
<accession>A0A844FZ65</accession>
<dbReference type="Proteomes" id="UP000435649">
    <property type="component" value="Unassembled WGS sequence"/>
</dbReference>
<evidence type="ECO:0000313" key="2">
    <source>
        <dbReference type="EMBL" id="MST96640.1"/>
    </source>
</evidence>
<dbReference type="SUPFAM" id="SSF51126">
    <property type="entry name" value="Pectin lyase-like"/>
    <property type="match status" value="1"/>
</dbReference>
<name>A0A844FZ65_9BACT</name>
<feature type="region of interest" description="Disordered" evidence="1">
    <location>
        <begin position="1"/>
        <end position="22"/>
    </location>
</feature>
<dbReference type="InterPro" id="IPR012334">
    <property type="entry name" value="Pectin_lyas_fold"/>
</dbReference>
<dbReference type="Gene3D" id="2.160.20.10">
    <property type="entry name" value="Single-stranded right-handed beta-helix, Pectin lyase-like"/>
    <property type="match status" value="1"/>
</dbReference>
<feature type="region of interest" description="Disordered" evidence="1">
    <location>
        <begin position="124"/>
        <end position="147"/>
    </location>
</feature>
<evidence type="ECO:0000256" key="1">
    <source>
        <dbReference type="SAM" id="MobiDB-lite"/>
    </source>
</evidence>
<dbReference type="EMBL" id="VUNS01000004">
    <property type="protein sequence ID" value="MST96640.1"/>
    <property type="molecule type" value="Genomic_DNA"/>
</dbReference>